<comment type="caution">
    <text evidence="3">The sequence shown here is derived from an EMBL/GenBank/DDBJ whole genome shotgun (WGS) entry which is preliminary data.</text>
</comment>
<dbReference type="GO" id="GO:1904680">
    <property type="term" value="F:peptide transmembrane transporter activity"/>
    <property type="evidence" value="ECO:0007669"/>
    <property type="project" value="TreeGrafter"/>
</dbReference>
<gene>
    <name evidence="3" type="ORF">Nans01_20990</name>
</gene>
<reference evidence="3" key="1">
    <citation type="submission" date="2023-02" db="EMBL/GenBank/DDBJ databases">
        <title>Nocardiopsis ansamitocini NBRC 112285.</title>
        <authorList>
            <person name="Ichikawa N."/>
            <person name="Sato H."/>
            <person name="Tonouchi N."/>
        </authorList>
    </citation>
    <scope>NUCLEOTIDE SEQUENCE</scope>
    <source>
        <strain evidence="3">NBRC 112285</strain>
    </source>
</reference>
<dbReference type="AlphaFoldDB" id="A0A9W6UIS7"/>
<evidence type="ECO:0000259" key="2">
    <source>
        <dbReference type="Pfam" id="PF00496"/>
    </source>
</evidence>
<dbReference type="PANTHER" id="PTHR30290:SF65">
    <property type="entry name" value="MONOACYL PHOSPHATIDYLINOSITOL TETRAMANNOSIDE-BINDING PROTEIN LPQW-RELATED"/>
    <property type="match status" value="1"/>
</dbReference>
<dbReference type="Gene3D" id="3.90.76.10">
    <property type="entry name" value="Dipeptide-binding Protein, Domain 1"/>
    <property type="match status" value="1"/>
</dbReference>
<organism evidence="3 4">
    <name type="scientific">Nocardiopsis ansamitocini</name>
    <dbReference type="NCBI Taxonomy" id="1670832"/>
    <lineage>
        <taxon>Bacteria</taxon>
        <taxon>Bacillati</taxon>
        <taxon>Actinomycetota</taxon>
        <taxon>Actinomycetes</taxon>
        <taxon>Streptosporangiales</taxon>
        <taxon>Nocardiopsidaceae</taxon>
        <taxon>Nocardiopsis</taxon>
    </lineage>
</organism>
<dbReference type="Gene3D" id="3.10.105.10">
    <property type="entry name" value="Dipeptide-binding Protein, Domain 3"/>
    <property type="match status" value="1"/>
</dbReference>
<evidence type="ECO:0000313" key="4">
    <source>
        <dbReference type="Proteomes" id="UP001165092"/>
    </source>
</evidence>
<dbReference type="PANTHER" id="PTHR30290">
    <property type="entry name" value="PERIPLASMIC BINDING COMPONENT OF ABC TRANSPORTER"/>
    <property type="match status" value="1"/>
</dbReference>
<dbReference type="GO" id="GO:0042597">
    <property type="term" value="C:periplasmic space"/>
    <property type="evidence" value="ECO:0007669"/>
    <property type="project" value="UniProtKB-ARBA"/>
</dbReference>
<dbReference type="GO" id="GO:0043190">
    <property type="term" value="C:ATP-binding cassette (ABC) transporter complex"/>
    <property type="evidence" value="ECO:0007669"/>
    <property type="project" value="InterPro"/>
</dbReference>
<dbReference type="PROSITE" id="PS51257">
    <property type="entry name" value="PROKAR_LIPOPROTEIN"/>
    <property type="match status" value="1"/>
</dbReference>
<protein>
    <recommendedName>
        <fullName evidence="2">Solute-binding protein family 5 domain-containing protein</fullName>
    </recommendedName>
</protein>
<dbReference type="GO" id="GO:0015833">
    <property type="term" value="P:peptide transport"/>
    <property type="evidence" value="ECO:0007669"/>
    <property type="project" value="TreeGrafter"/>
</dbReference>
<dbReference type="Proteomes" id="UP001165092">
    <property type="component" value="Unassembled WGS sequence"/>
</dbReference>
<dbReference type="RefSeq" id="WP_285758986.1">
    <property type="nucleotide sequence ID" value="NZ_BSQG01000003.1"/>
</dbReference>
<sequence>MRFRKSAALTAPVLALALLASACSGSGDGNENGGSEETLADIPAQDMNPQERDAVQDGGTFKWGLNEYPAQYNMWHPDGNLANVRRIVSGVMPIATLYDEAGAFSANTDYIEEYGVSEDGLTVDYTLNPDAVWSDGEPITWEDYKEQAEAVGGAKGDDYLVGSTDGYEQVKEVRKGDDEYSFSLVFDEPYGEWPKLFDPLYPKEYMTDPDKFNEGYVSELPVTAGPFGDVEFDDTAETVTVTRDEDWWGEPAKLDSIIFHNYANDALAQVFNNDELDGFYLGTDAAGYALLKDKENTRLTKAVNNGYRFIQLNGASPKLEDVRVRQAVVHGIDRSALAQASLEAVEWTTDPLVNRLLRSSQNGFQDNSEGFGEYDPEKAGQLLDDAGWVQESEGATRTKDGEPLEIRWVASADLQVAKDEAEIAQAMLKDIGVDVKIEAVPGNSLFTEYVIPGNYEAATYVLTGTNPFAGDSYGNYGGPFGETEEGEPNWGNNTAKITTDEVNEKFDALKKETDPERYAELANEIDRALWENGQAVPFFQRPGLYAVNADIANWGEHGLASLIYTDIGWVQE</sequence>
<dbReference type="InterPro" id="IPR039424">
    <property type="entry name" value="SBP_5"/>
</dbReference>
<dbReference type="CDD" id="cd08501">
    <property type="entry name" value="PBP2_Lpqw"/>
    <property type="match status" value="1"/>
</dbReference>
<dbReference type="EMBL" id="BSQG01000003">
    <property type="protein sequence ID" value="GLU47748.1"/>
    <property type="molecule type" value="Genomic_DNA"/>
</dbReference>
<evidence type="ECO:0000256" key="1">
    <source>
        <dbReference type="SAM" id="SignalP"/>
    </source>
</evidence>
<dbReference type="Gene3D" id="3.40.190.10">
    <property type="entry name" value="Periplasmic binding protein-like II"/>
    <property type="match status" value="1"/>
</dbReference>
<name>A0A9W6UIS7_9ACTN</name>
<dbReference type="SUPFAM" id="SSF53850">
    <property type="entry name" value="Periplasmic binding protein-like II"/>
    <property type="match status" value="1"/>
</dbReference>
<feature type="domain" description="Solute-binding protein family 5" evidence="2">
    <location>
        <begin position="111"/>
        <end position="478"/>
    </location>
</feature>
<keyword evidence="1" id="KW-0732">Signal</keyword>
<dbReference type="Pfam" id="PF00496">
    <property type="entry name" value="SBP_bac_5"/>
    <property type="match status" value="1"/>
</dbReference>
<accession>A0A9W6UIS7</accession>
<dbReference type="PIRSF" id="PIRSF002741">
    <property type="entry name" value="MppA"/>
    <property type="match status" value="1"/>
</dbReference>
<dbReference type="InterPro" id="IPR030678">
    <property type="entry name" value="Peptide/Ni-bd"/>
</dbReference>
<proteinExistence type="predicted"/>
<dbReference type="InterPro" id="IPR000914">
    <property type="entry name" value="SBP_5_dom"/>
</dbReference>
<feature type="chain" id="PRO_5040904317" description="Solute-binding protein family 5 domain-containing protein" evidence="1">
    <location>
        <begin position="23"/>
        <end position="572"/>
    </location>
</feature>
<feature type="signal peptide" evidence="1">
    <location>
        <begin position="1"/>
        <end position="22"/>
    </location>
</feature>
<keyword evidence="4" id="KW-1185">Reference proteome</keyword>
<evidence type="ECO:0000313" key="3">
    <source>
        <dbReference type="EMBL" id="GLU47748.1"/>
    </source>
</evidence>